<feature type="region of interest" description="Disordered" evidence="1">
    <location>
        <begin position="91"/>
        <end position="133"/>
    </location>
</feature>
<sequence length="223" mass="23106">MQRKTPFRRVAKSNSNSNSNANATTARCLLAAAVLAVPALLGGVAATAAAGVGAGLPGSLSEPGHRSLLRPLSDPFEAGAGRWLSEGSRVVGAEASTAADHPPSSDEEEHEHEEGETPRDSDGGSGSGEGVTVAVPLPHAFEPTGEGAAAPASPSGGGRRWVLALAGAAVVACGAVLLHRALEQSKWNRRRTHQLLRDTDEAFDLTFREDDELEDDLELSSFE</sequence>
<keyword evidence="2" id="KW-0812">Transmembrane</keyword>
<organism evidence="3 4">
    <name type="scientific">Pseudo-nitzschia multistriata</name>
    <dbReference type="NCBI Taxonomy" id="183589"/>
    <lineage>
        <taxon>Eukaryota</taxon>
        <taxon>Sar</taxon>
        <taxon>Stramenopiles</taxon>
        <taxon>Ochrophyta</taxon>
        <taxon>Bacillariophyta</taxon>
        <taxon>Bacillariophyceae</taxon>
        <taxon>Bacillariophycidae</taxon>
        <taxon>Bacillariales</taxon>
        <taxon>Bacillariaceae</taxon>
        <taxon>Pseudo-nitzschia</taxon>
    </lineage>
</organism>
<feature type="compositionally biased region" description="Basic residues" evidence="1">
    <location>
        <begin position="1"/>
        <end position="11"/>
    </location>
</feature>
<reference evidence="3 4" key="1">
    <citation type="submission" date="2019-01" db="EMBL/GenBank/DDBJ databases">
        <authorList>
            <person name="Ferrante I. M."/>
        </authorList>
    </citation>
    <scope>NUCLEOTIDE SEQUENCE [LARGE SCALE GENOMIC DNA]</scope>
    <source>
        <strain evidence="3 4">B856</strain>
    </source>
</reference>
<keyword evidence="2" id="KW-0472">Membrane</keyword>
<feature type="compositionally biased region" description="Basic and acidic residues" evidence="1">
    <location>
        <begin position="112"/>
        <end position="122"/>
    </location>
</feature>
<keyword evidence="4" id="KW-1185">Reference proteome</keyword>
<evidence type="ECO:0000313" key="4">
    <source>
        <dbReference type="Proteomes" id="UP000291116"/>
    </source>
</evidence>
<keyword evidence="2" id="KW-1133">Transmembrane helix</keyword>
<evidence type="ECO:0000256" key="1">
    <source>
        <dbReference type="SAM" id="MobiDB-lite"/>
    </source>
</evidence>
<accession>A0A448Z1A5</accession>
<gene>
    <name evidence="3" type="ORF">PSNMU_V1.4_AUG-EV-PASAV3_0025450</name>
</gene>
<feature type="region of interest" description="Disordered" evidence="1">
    <location>
        <begin position="1"/>
        <end position="21"/>
    </location>
</feature>
<name>A0A448Z1A5_9STRA</name>
<protein>
    <submittedName>
        <fullName evidence="3">Uncharacterized protein</fullName>
    </submittedName>
</protein>
<evidence type="ECO:0000256" key="2">
    <source>
        <dbReference type="SAM" id="Phobius"/>
    </source>
</evidence>
<dbReference type="EMBL" id="CAACVS010000069">
    <property type="protein sequence ID" value="VEU35800.1"/>
    <property type="molecule type" value="Genomic_DNA"/>
</dbReference>
<evidence type="ECO:0000313" key="3">
    <source>
        <dbReference type="EMBL" id="VEU35800.1"/>
    </source>
</evidence>
<dbReference type="AlphaFoldDB" id="A0A448Z1A5"/>
<proteinExistence type="predicted"/>
<feature type="transmembrane region" description="Helical" evidence="2">
    <location>
        <begin position="161"/>
        <end position="182"/>
    </location>
</feature>
<dbReference type="Proteomes" id="UP000291116">
    <property type="component" value="Unassembled WGS sequence"/>
</dbReference>